<keyword evidence="2" id="KW-1133">Transmembrane helix</keyword>
<organism evidence="3 4">
    <name type="scientific">Marmoricola endophyticus</name>
    <dbReference type="NCBI Taxonomy" id="2040280"/>
    <lineage>
        <taxon>Bacteria</taxon>
        <taxon>Bacillati</taxon>
        <taxon>Actinomycetota</taxon>
        <taxon>Actinomycetes</taxon>
        <taxon>Propionibacteriales</taxon>
        <taxon>Nocardioidaceae</taxon>
        <taxon>Marmoricola</taxon>
    </lineage>
</organism>
<keyword evidence="2" id="KW-0812">Transmembrane</keyword>
<evidence type="ECO:0000256" key="2">
    <source>
        <dbReference type="SAM" id="Phobius"/>
    </source>
</evidence>
<reference evidence="3" key="1">
    <citation type="journal article" date="2014" name="Int. J. Syst. Evol. Microbiol.">
        <title>Complete genome sequence of Corynebacterium casei LMG S-19264T (=DSM 44701T), isolated from a smear-ripened cheese.</title>
        <authorList>
            <consortium name="US DOE Joint Genome Institute (JGI-PGF)"/>
            <person name="Walter F."/>
            <person name="Albersmeier A."/>
            <person name="Kalinowski J."/>
            <person name="Ruckert C."/>
        </authorList>
    </citation>
    <scope>NUCLEOTIDE SEQUENCE</scope>
    <source>
        <strain evidence="3">CGMCC 1.16067</strain>
    </source>
</reference>
<dbReference type="Proteomes" id="UP000649179">
    <property type="component" value="Unassembled WGS sequence"/>
</dbReference>
<comment type="caution">
    <text evidence="3">The sequence shown here is derived from an EMBL/GenBank/DDBJ whole genome shotgun (WGS) entry which is preliminary data.</text>
</comment>
<name>A0A917BR34_9ACTN</name>
<evidence type="ECO:0000256" key="1">
    <source>
        <dbReference type="SAM" id="MobiDB-lite"/>
    </source>
</evidence>
<dbReference type="EMBL" id="BMKQ01000001">
    <property type="protein sequence ID" value="GGF55572.1"/>
    <property type="molecule type" value="Genomic_DNA"/>
</dbReference>
<accession>A0A917BR34</accession>
<keyword evidence="4" id="KW-1185">Reference proteome</keyword>
<reference evidence="3" key="2">
    <citation type="submission" date="2020-09" db="EMBL/GenBank/DDBJ databases">
        <authorList>
            <person name="Sun Q."/>
            <person name="Zhou Y."/>
        </authorList>
    </citation>
    <scope>NUCLEOTIDE SEQUENCE</scope>
    <source>
        <strain evidence="3">CGMCC 1.16067</strain>
    </source>
</reference>
<dbReference type="AlphaFoldDB" id="A0A917BR34"/>
<protein>
    <submittedName>
        <fullName evidence="3">Uncharacterized protein</fullName>
    </submittedName>
</protein>
<proteinExistence type="predicted"/>
<keyword evidence="2" id="KW-0472">Membrane</keyword>
<feature type="region of interest" description="Disordered" evidence="1">
    <location>
        <begin position="68"/>
        <end position="143"/>
    </location>
</feature>
<evidence type="ECO:0000313" key="3">
    <source>
        <dbReference type="EMBL" id="GGF55572.1"/>
    </source>
</evidence>
<sequence length="143" mass="14853">MLLALVAGITVTIVAWGILVLAAIDFGRDARAGTGESWVLMAGATLGAVACLFLAIIFAAKLQARVKSTGPRTAVEPETASPEPSSPPLDADDTATTEVDDEGLPLPQPAPYASRHSNTVVDDDHADTEDSPAAAYRGKRAKR</sequence>
<evidence type="ECO:0000313" key="4">
    <source>
        <dbReference type="Proteomes" id="UP000649179"/>
    </source>
</evidence>
<feature type="compositionally biased region" description="Acidic residues" evidence="1">
    <location>
        <begin position="90"/>
        <end position="103"/>
    </location>
</feature>
<feature type="transmembrane region" description="Helical" evidence="2">
    <location>
        <begin position="38"/>
        <end position="60"/>
    </location>
</feature>
<gene>
    <name evidence="3" type="ORF">GCM10011519_31850</name>
</gene>